<sequence length="154" mass="16551">MVTRRTVIGACCAGGVGVVAGCADEGNGETTATASSDSDSDCRTVTETRTDTLYDEIQSINAGGTLTWNPDLERGDQLTIDVTEIDGARPALEVEDSSGTMIADIGPSSNIRRTLSIDADDRYYITLENEALMTSGQWDIVLTLEREYEEEVCN</sequence>
<gene>
    <name evidence="1" type="ORF">SAMN04515672_3958</name>
</gene>
<protein>
    <submittedName>
        <fullName evidence="1">Uncharacterized protein</fullName>
    </submittedName>
</protein>
<dbReference type="AlphaFoldDB" id="A0A1G9ESC6"/>
<accession>A0A1G9ESC6</accession>
<dbReference type="PROSITE" id="PS51257">
    <property type="entry name" value="PROKAR_LIPOPROTEIN"/>
    <property type="match status" value="1"/>
</dbReference>
<name>A0A1G9ESC6_9EURY</name>
<proteinExistence type="predicted"/>
<keyword evidence="2" id="KW-1185">Reference proteome</keyword>
<evidence type="ECO:0000313" key="1">
    <source>
        <dbReference type="EMBL" id="SDK78968.1"/>
    </source>
</evidence>
<reference evidence="2" key="1">
    <citation type="submission" date="2016-10" db="EMBL/GenBank/DDBJ databases">
        <authorList>
            <person name="Varghese N."/>
            <person name="Submissions S."/>
        </authorList>
    </citation>
    <scope>NUCLEOTIDE SEQUENCE [LARGE SCALE GENOMIC DNA]</scope>
    <source>
        <strain evidence="2">B4,CECT 8067,JCM 17497</strain>
    </source>
</reference>
<dbReference type="InterPro" id="IPR006311">
    <property type="entry name" value="TAT_signal"/>
</dbReference>
<evidence type="ECO:0000313" key="2">
    <source>
        <dbReference type="Proteomes" id="UP000198882"/>
    </source>
</evidence>
<dbReference type="Proteomes" id="UP000198882">
    <property type="component" value="Unassembled WGS sequence"/>
</dbReference>
<dbReference type="PROSITE" id="PS51318">
    <property type="entry name" value="TAT"/>
    <property type="match status" value="1"/>
</dbReference>
<organism evidence="1 2">
    <name type="scientific">Natronorubrum texcoconense</name>
    <dbReference type="NCBI Taxonomy" id="1095776"/>
    <lineage>
        <taxon>Archaea</taxon>
        <taxon>Methanobacteriati</taxon>
        <taxon>Methanobacteriota</taxon>
        <taxon>Stenosarchaea group</taxon>
        <taxon>Halobacteria</taxon>
        <taxon>Halobacteriales</taxon>
        <taxon>Natrialbaceae</taxon>
        <taxon>Natronorubrum</taxon>
    </lineage>
</organism>
<dbReference type="EMBL" id="FNFE01000007">
    <property type="protein sequence ID" value="SDK78968.1"/>
    <property type="molecule type" value="Genomic_DNA"/>
</dbReference>